<dbReference type="InParanoid" id="J0CSZ1"/>
<keyword evidence="3" id="KW-1185">Reference proteome</keyword>
<evidence type="ECO:0000256" key="1">
    <source>
        <dbReference type="SAM" id="MobiDB-lite"/>
    </source>
</evidence>
<protein>
    <recommendedName>
        <fullName evidence="4">2OGFeDO JBP1/TET oxygenase domain-containing protein</fullName>
    </recommendedName>
</protein>
<proteinExistence type="predicted"/>
<feature type="compositionally biased region" description="Basic residues" evidence="1">
    <location>
        <begin position="83"/>
        <end position="92"/>
    </location>
</feature>
<dbReference type="EMBL" id="JH688247">
    <property type="protein sequence ID" value="EJD33404.1"/>
    <property type="molecule type" value="Genomic_DNA"/>
</dbReference>
<accession>J0CSZ1</accession>
<dbReference type="Proteomes" id="UP000006514">
    <property type="component" value="Unassembled WGS sequence"/>
</dbReference>
<reference evidence="3" key="1">
    <citation type="journal article" date="2012" name="Science">
        <title>The Paleozoic origin of enzymatic lignin decomposition reconstructed from 31 fungal genomes.</title>
        <authorList>
            <person name="Floudas D."/>
            <person name="Binder M."/>
            <person name="Riley R."/>
            <person name="Barry K."/>
            <person name="Blanchette R.A."/>
            <person name="Henrissat B."/>
            <person name="Martinez A.T."/>
            <person name="Otillar R."/>
            <person name="Spatafora J.W."/>
            <person name="Yadav J.S."/>
            <person name="Aerts A."/>
            <person name="Benoit I."/>
            <person name="Boyd A."/>
            <person name="Carlson A."/>
            <person name="Copeland A."/>
            <person name="Coutinho P.M."/>
            <person name="de Vries R.P."/>
            <person name="Ferreira P."/>
            <person name="Findley K."/>
            <person name="Foster B."/>
            <person name="Gaskell J."/>
            <person name="Glotzer D."/>
            <person name="Gorecki P."/>
            <person name="Heitman J."/>
            <person name="Hesse C."/>
            <person name="Hori C."/>
            <person name="Igarashi K."/>
            <person name="Jurgens J.A."/>
            <person name="Kallen N."/>
            <person name="Kersten P."/>
            <person name="Kohler A."/>
            <person name="Kuees U."/>
            <person name="Kumar T.K.A."/>
            <person name="Kuo A."/>
            <person name="LaButti K."/>
            <person name="Larrondo L.F."/>
            <person name="Lindquist E."/>
            <person name="Ling A."/>
            <person name="Lombard V."/>
            <person name="Lucas S."/>
            <person name="Lundell T."/>
            <person name="Martin R."/>
            <person name="McLaughlin D.J."/>
            <person name="Morgenstern I."/>
            <person name="Morin E."/>
            <person name="Murat C."/>
            <person name="Nagy L.G."/>
            <person name="Nolan M."/>
            <person name="Ohm R.A."/>
            <person name="Patyshakuliyeva A."/>
            <person name="Rokas A."/>
            <person name="Ruiz-Duenas F.J."/>
            <person name="Sabat G."/>
            <person name="Salamov A."/>
            <person name="Samejima M."/>
            <person name="Schmutz J."/>
            <person name="Slot J.C."/>
            <person name="St John F."/>
            <person name="Stenlid J."/>
            <person name="Sun H."/>
            <person name="Sun S."/>
            <person name="Syed K."/>
            <person name="Tsang A."/>
            <person name="Wiebenga A."/>
            <person name="Young D."/>
            <person name="Pisabarro A."/>
            <person name="Eastwood D.C."/>
            <person name="Martin F."/>
            <person name="Cullen D."/>
            <person name="Grigoriev I.V."/>
            <person name="Hibbett D.S."/>
        </authorList>
    </citation>
    <scope>NUCLEOTIDE SEQUENCE [LARGE SCALE GENOMIC DNA]</scope>
    <source>
        <strain evidence="3">TFB10046</strain>
    </source>
</reference>
<dbReference type="eggNOG" id="ENOG502T0TD">
    <property type="taxonomic scope" value="Eukaryota"/>
</dbReference>
<feature type="region of interest" description="Disordered" evidence="1">
    <location>
        <begin position="63"/>
        <end position="92"/>
    </location>
</feature>
<dbReference type="OrthoDB" id="2685384at2759"/>
<organism evidence="2 3">
    <name type="scientific">Auricularia subglabra (strain TFB-10046 / SS5)</name>
    <name type="common">White-rot fungus</name>
    <name type="synonym">Auricularia delicata (strain TFB10046)</name>
    <dbReference type="NCBI Taxonomy" id="717982"/>
    <lineage>
        <taxon>Eukaryota</taxon>
        <taxon>Fungi</taxon>
        <taxon>Dikarya</taxon>
        <taxon>Basidiomycota</taxon>
        <taxon>Agaricomycotina</taxon>
        <taxon>Agaricomycetes</taxon>
        <taxon>Auriculariales</taxon>
        <taxon>Auriculariaceae</taxon>
        <taxon>Auricularia</taxon>
    </lineage>
</organism>
<gene>
    <name evidence="2" type="ORF">AURDEDRAFT_177513</name>
</gene>
<dbReference type="AlphaFoldDB" id="J0CSZ1"/>
<dbReference type="Gene3D" id="3.60.130.30">
    <property type="match status" value="1"/>
</dbReference>
<name>J0CSZ1_AURST</name>
<evidence type="ECO:0008006" key="4">
    <source>
        <dbReference type="Google" id="ProtNLM"/>
    </source>
</evidence>
<sequence length="434" mass="48613">MAHVSYHMDHDGAYTVEEASSIGLYAAEDARIANGSHPFHEDVDNLNCPCGCSQDDLAMLSDATSSGGWSARDYPSRPSKTGTSRRKRPGPKLRKIRLLPKGEKLEAIRQSEIEKSDKYLRQAFSNMTQFDDISLRDLVNKKKAGKARRWPRHLQKEETYWPSSGGHLAVDKDGLPLVVHVPNFVGPIGRRRLYRGLRAFGREVGVKIRRGADAGKRDNIKGYPFYKKEGYINGIFQLVGAWTAIGHPDDEPVPASDVLRNGRLFRTSMNLLRELSFRSSILDHVLSKLDAAAYAVLHEGRARLIAENAAYAAVTSLDPTYMHGRSISFNRATRNHEDVRDPPEAWTPILVLGKFKRGGKLIIQKLGLSMSYFPGTLIFVRGAVLPHEVDFFYGGQRISIAHFVHKAILRQVGITEIPISSYKDSPYHVPTWTL</sequence>
<evidence type="ECO:0000313" key="2">
    <source>
        <dbReference type="EMBL" id="EJD33404.1"/>
    </source>
</evidence>
<dbReference type="KEGG" id="adl:AURDEDRAFT_177513"/>
<evidence type="ECO:0000313" key="3">
    <source>
        <dbReference type="Proteomes" id="UP000006514"/>
    </source>
</evidence>